<protein>
    <submittedName>
        <fullName evidence="8">Integral membrane protein</fullName>
    </submittedName>
</protein>
<evidence type="ECO:0000256" key="3">
    <source>
        <dbReference type="ARBA" id="ARBA00022475"/>
    </source>
</evidence>
<keyword evidence="2" id="KW-0813">Transport</keyword>
<feature type="transmembrane region" description="Helical" evidence="7">
    <location>
        <begin position="22"/>
        <end position="40"/>
    </location>
</feature>
<feature type="transmembrane region" description="Helical" evidence="7">
    <location>
        <begin position="119"/>
        <end position="149"/>
    </location>
</feature>
<dbReference type="AlphaFoldDB" id="F8UHP5"/>
<dbReference type="GO" id="GO:0000041">
    <property type="term" value="P:transition metal ion transport"/>
    <property type="evidence" value="ECO:0007669"/>
    <property type="project" value="InterPro"/>
</dbReference>
<dbReference type="GO" id="GO:0005886">
    <property type="term" value="C:plasma membrane"/>
    <property type="evidence" value="ECO:0007669"/>
    <property type="project" value="UniProtKB-SubCell"/>
</dbReference>
<sequence length="206" mass="22143">MAAALLARAARRAPWRLLGEEFRLHGWLGAVFAIALAWILSARLADGLSLHLLATPLVALMFGRDLAVAAALPAVAAVLAWRGGDWTGAAATWLLAAWLPATLLDALRRAADRWAPRNPFTFIFLAGFFAPGATYVATVLVAATAHAAAGTAPWDRLAEGFIPFGLLLGWGEAFLSGLLTAIFVVYEPRWMATFDDARYLRPPPRP</sequence>
<keyword evidence="6 7" id="KW-0472">Membrane</keyword>
<keyword evidence="3" id="KW-1003">Cell membrane</keyword>
<accession>F8UHP5</accession>
<dbReference type="InterPro" id="IPR002751">
    <property type="entry name" value="CbiM/NikMN"/>
</dbReference>
<comment type="subcellular location">
    <subcellularLocation>
        <location evidence="1">Cell membrane</location>
        <topology evidence="1">Multi-pass membrane protein</topology>
    </subcellularLocation>
</comment>
<name>F8UHP5_9ZZZZ</name>
<reference evidence="8" key="1">
    <citation type="submission" date="2011-04" db="EMBL/GenBank/DDBJ databases">
        <title>Taxonomic and functional metagenomic profiling of the microbial community in the anoxic sediment of a brackish shallow lake (Laguna de Carrizo Central Spain).</title>
        <authorList>
            <consortium name="CONSOLIDER consortium CSD2007-00005"/>
            <person name="Guazzaroni M.-E."/>
            <person name="Richter M."/>
            <person name="Garcia-Salamanca A."/>
            <person name="Yarza P."/>
            <person name="Ferrer M."/>
        </authorList>
    </citation>
    <scope>NUCLEOTIDE SEQUENCE</scope>
</reference>
<dbReference type="Pfam" id="PF01891">
    <property type="entry name" value="CbiM"/>
    <property type="match status" value="1"/>
</dbReference>
<keyword evidence="4 7" id="KW-0812">Transmembrane</keyword>
<evidence type="ECO:0000256" key="2">
    <source>
        <dbReference type="ARBA" id="ARBA00022448"/>
    </source>
</evidence>
<feature type="transmembrane region" description="Helical" evidence="7">
    <location>
        <begin position="161"/>
        <end position="186"/>
    </location>
</feature>
<dbReference type="Gene3D" id="1.10.1760.20">
    <property type="match status" value="1"/>
</dbReference>
<evidence type="ECO:0000256" key="6">
    <source>
        <dbReference type="ARBA" id="ARBA00023136"/>
    </source>
</evidence>
<evidence type="ECO:0000256" key="4">
    <source>
        <dbReference type="ARBA" id="ARBA00022692"/>
    </source>
</evidence>
<gene>
    <name evidence="8" type="ORF">LDC_03713</name>
</gene>
<organism evidence="8">
    <name type="scientific">uncultured microorganism</name>
    <dbReference type="NCBI Taxonomy" id="358574"/>
    <lineage>
        <taxon>unclassified sequences</taxon>
        <taxon>environmental samples</taxon>
    </lineage>
</organism>
<evidence type="ECO:0000256" key="1">
    <source>
        <dbReference type="ARBA" id="ARBA00004651"/>
    </source>
</evidence>
<feature type="transmembrane region" description="Helical" evidence="7">
    <location>
        <begin position="52"/>
        <end position="80"/>
    </location>
</feature>
<evidence type="ECO:0000256" key="5">
    <source>
        <dbReference type="ARBA" id="ARBA00022989"/>
    </source>
</evidence>
<evidence type="ECO:0000256" key="7">
    <source>
        <dbReference type="SAM" id="Phobius"/>
    </source>
</evidence>
<keyword evidence="5 7" id="KW-1133">Transmembrane helix</keyword>
<evidence type="ECO:0000313" key="8">
    <source>
        <dbReference type="EMBL" id="AEI30552.1"/>
    </source>
</evidence>
<proteinExistence type="predicted"/>
<dbReference type="EMBL" id="JF805220">
    <property type="protein sequence ID" value="AEI30552.1"/>
    <property type="molecule type" value="Genomic_DNA"/>
</dbReference>